<evidence type="ECO:0000313" key="3">
    <source>
        <dbReference type="EMBL" id="PMR72963.1"/>
    </source>
</evidence>
<evidence type="ECO:0000256" key="1">
    <source>
        <dbReference type="SAM" id="Coils"/>
    </source>
</evidence>
<gene>
    <name evidence="7" type="ORF">C1H69_01925</name>
    <name evidence="6" type="ORF">C1H69_03235</name>
    <name evidence="5" type="ORF">C1H69_10080</name>
    <name evidence="4" type="ORF">C1H69_11050</name>
    <name evidence="3" type="ORF">C1H69_18990</name>
</gene>
<dbReference type="PANTHER" id="PTHR33055">
    <property type="entry name" value="TRANSPOSASE FOR INSERTION SEQUENCE ELEMENT IS1111A"/>
    <property type="match status" value="1"/>
</dbReference>
<dbReference type="EMBL" id="PNRF01000006">
    <property type="protein sequence ID" value="PMR77662.1"/>
    <property type="molecule type" value="Genomic_DNA"/>
</dbReference>
<feature type="non-terminal residue" evidence="4">
    <location>
        <position position="1"/>
    </location>
</feature>
<dbReference type="EMBL" id="PNRF01000007">
    <property type="protein sequence ID" value="PMR77547.1"/>
    <property type="molecule type" value="Genomic_DNA"/>
</dbReference>
<evidence type="ECO:0000313" key="6">
    <source>
        <dbReference type="EMBL" id="PMR77547.1"/>
    </source>
</evidence>
<evidence type="ECO:0000313" key="7">
    <source>
        <dbReference type="EMBL" id="PMR77662.1"/>
    </source>
</evidence>
<dbReference type="RefSeq" id="WP_102651734.1">
    <property type="nucleotide sequence ID" value="NZ_PNRF01000006.1"/>
</dbReference>
<evidence type="ECO:0000313" key="8">
    <source>
        <dbReference type="Proteomes" id="UP000235803"/>
    </source>
</evidence>
<keyword evidence="1" id="KW-0175">Coiled coil</keyword>
<organism evidence="4 8">
    <name type="scientific">Billgrantia endophytica</name>
    <dbReference type="NCBI Taxonomy" id="2033802"/>
    <lineage>
        <taxon>Bacteria</taxon>
        <taxon>Pseudomonadati</taxon>
        <taxon>Pseudomonadota</taxon>
        <taxon>Gammaproteobacteria</taxon>
        <taxon>Oceanospirillales</taxon>
        <taxon>Halomonadaceae</taxon>
        <taxon>Billgrantia</taxon>
    </lineage>
</organism>
<name>A0A2N7U451_9GAMM</name>
<sequence>PAQVRDFSRSLGVRGKTDKKDSVVLARYGATQQPECWQPEPEEVRKLKALAARLDAMDKDIHRERNRREKAEFIMATDILRSIDDILLALTRERDRLQQQIDDHLDQHPGLKRDRVLLQTIPGVGPAVSLRLLAMLRSRAFQSARQAAAFAGLVPVSWESGSSVRMRPRLSKAGNPKLRQSLYMAAVVGLRRNPDISALYRRLTGNGKSTMAALGAAMRKLIHIAYGILKTQTEYRSQTT</sequence>
<accession>A0A2N7U451</accession>
<dbReference type="GO" id="GO:0004803">
    <property type="term" value="F:transposase activity"/>
    <property type="evidence" value="ECO:0007669"/>
    <property type="project" value="InterPro"/>
</dbReference>
<dbReference type="InterPro" id="IPR047650">
    <property type="entry name" value="Transpos_IS110"/>
</dbReference>
<feature type="domain" description="Transposase IS116/IS110/IS902 C-terminal" evidence="2">
    <location>
        <begin position="117"/>
        <end position="201"/>
    </location>
</feature>
<dbReference type="GO" id="GO:0003677">
    <property type="term" value="F:DNA binding"/>
    <property type="evidence" value="ECO:0007669"/>
    <property type="project" value="InterPro"/>
</dbReference>
<keyword evidence="8" id="KW-1185">Reference proteome</keyword>
<evidence type="ECO:0000313" key="4">
    <source>
        <dbReference type="EMBL" id="PMR75208.1"/>
    </source>
</evidence>
<dbReference type="PANTHER" id="PTHR33055:SF3">
    <property type="entry name" value="PUTATIVE TRANSPOSASE FOR IS117-RELATED"/>
    <property type="match status" value="1"/>
</dbReference>
<dbReference type="OrthoDB" id="9795150at2"/>
<dbReference type="EMBL" id="PNRF01000021">
    <property type="protein sequence ID" value="PMR75208.1"/>
    <property type="molecule type" value="Genomic_DNA"/>
</dbReference>
<dbReference type="GO" id="GO:0006313">
    <property type="term" value="P:DNA transposition"/>
    <property type="evidence" value="ECO:0007669"/>
    <property type="project" value="InterPro"/>
</dbReference>
<dbReference type="InterPro" id="IPR003346">
    <property type="entry name" value="Transposase_20"/>
</dbReference>
<dbReference type="AlphaFoldDB" id="A0A2N7U451"/>
<dbReference type="EMBL" id="PNRF01000039">
    <property type="protein sequence ID" value="PMR72963.1"/>
    <property type="molecule type" value="Genomic_DNA"/>
</dbReference>
<dbReference type="EMBL" id="PNRF01000019">
    <property type="protein sequence ID" value="PMR75558.1"/>
    <property type="molecule type" value="Genomic_DNA"/>
</dbReference>
<dbReference type="Pfam" id="PF02371">
    <property type="entry name" value="Transposase_20"/>
    <property type="match status" value="1"/>
</dbReference>
<proteinExistence type="predicted"/>
<reference evidence="4 8" key="1">
    <citation type="submission" date="2018-01" db="EMBL/GenBank/DDBJ databases">
        <title>Halomonas endophytica sp. nov., isolated from storage liquid in the stems of Populus euphratica.</title>
        <authorList>
            <person name="Chen C."/>
        </authorList>
    </citation>
    <scope>NUCLEOTIDE SEQUENCE [LARGE SCALE GENOMIC DNA]</scope>
    <source>
        <strain evidence="4 8">MC28</strain>
    </source>
</reference>
<feature type="coiled-coil region" evidence="1">
    <location>
        <begin position="47"/>
        <end position="107"/>
    </location>
</feature>
<comment type="caution">
    <text evidence="4">The sequence shown here is derived from an EMBL/GenBank/DDBJ whole genome shotgun (WGS) entry which is preliminary data.</text>
</comment>
<evidence type="ECO:0000313" key="5">
    <source>
        <dbReference type="EMBL" id="PMR75558.1"/>
    </source>
</evidence>
<protein>
    <submittedName>
        <fullName evidence="4">IS110 family transposase</fullName>
    </submittedName>
</protein>
<evidence type="ECO:0000259" key="2">
    <source>
        <dbReference type="Pfam" id="PF02371"/>
    </source>
</evidence>
<dbReference type="Proteomes" id="UP000235803">
    <property type="component" value="Unassembled WGS sequence"/>
</dbReference>